<proteinExistence type="predicted"/>
<name>A0A2U3AGT3_9BACL</name>
<reference evidence="1 2" key="1">
    <citation type="submission" date="2018-05" db="EMBL/GenBank/DDBJ databases">
        <title>Kurthia sibirica genome sequence.</title>
        <authorList>
            <person name="Maclea K.S."/>
            <person name="Goen A.E."/>
        </authorList>
    </citation>
    <scope>NUCLEOTIDE SEQUENCE [LARGE SCALE GENOMIC DNA]</scope>
    <source>
        <strain evidence="1 2">ATCC 49154</strain>
    </source>
</reference>
<sequence length="72" mass="8217">MSNLNKLTMYKEGLHNLEMKGYDVAEANRLLSLCIDATIGGDVKGADYYIREIETFDFELMKQPAIVQMELI</sequence>
<gene>
    <name evidence="1" type="ORF">DEX24_15650</name>
</gene>
<keyword evidence="2" id="KW-1185">Reference proteome</keyword>
<dbReference type="Proteomes" id="UP000245938">
    <property type="component" value="Unassembled WGS sequence"/>
</dbReference>
<evidence type="ECO:0000313" key="2">
    <source>
        <dbReference type="Proteomes" id="UP000245938"/>
    </source>
</evidence>
<dbReference type="RefSeq" id="WP_109307330.1">
    <property type="nucleotide sequence ID" value="NZ_BJUF01000073.1"/>
</dbReference>
<evidence type="ECO:0000313" key="1">
    <source>
        <dbReference type="EMBL" id="PWI23727.1"/>
    </source>
</evidence>
<comment type="caution">
    <text evidence="1">The sequence shown here is derived from an EMBL/GenBank/DDBJ whole genome shotgun (WGS) entry which is preliminary data.</text>
</comment>
<dbReference type="AlphaFoldDB" id="A0A2U3AGT3"/>
<protein>
    <submittedName>
        <fullName evidence="1">Uncharacterized protein</fullName>
    </submittedName>
</protein>
<accession>A0A2U3AGT3</accession>
<organism evidence="1 2">
    <name type="scientific">Kurthia sibirica</name>
    <dbReference type="NCBI Taxonomy" id="202750"/>
    <lineage>
        <taxon>Bacteria</taxon>
        <taxon>Bacillati</taxon>
        <taxon>Bacillota</taxon>
        <taxon>Bacilli</taxon>
        <taxon>Bacillales</taxon>
        <taxon>Caryophanaceae</taxon>
        <taxon>Kurthia</taxon>
    </lineage>
</organism>
<dbReference type="EMBL" id="QFVR01000031">
    <property type="protein sequence ID" value="PWI23727.1"/>
    <property type="molecule type" value="Genomic_DNA"/>
</dbReference>